<keyword evidence="3" id="KW-0479">Metal-binding</keyword>
<proteinExistence type="predicted"/>
<dbReference type="PIRSF" id="PIRSF000027">
    <property type="entry name" value="Cytc_c_prime"/>
    <property type="match status" value="1"/>
</dbReference>
<accession>A0ABV7IXP9</accession>
<dbReference type="InterPro" id="IPR012127">
    <property type="entry name" value="Cyt_c_prime"/>
</dbReference>
<dbReference type="SUPFAM" id="SSF47175">
    <property type="entry name" value="Cytochromes"/>
    <property type="match status" value="1"/>
</dbReference>
<evidence type="ECO:0000313" key="7">
    <source>
        <dbReference type="EMBL" id="MFC3180146.1"/>
    </source>
</evidence>
<evidence type="ECO:0000256" key="5">
    <source>
        <dbReference type="ARBA" id="ARBA00023004"/>
    </source>
</evidence>
<evidence type="ECO:0000256" key="6">
    <source>
        <dbReference type="SAM" id="SignalP"/>
    </source>
</evidence>
<evidence type="ECO:0000256" key="1">
    <source>
        <dbReference type="ARBA" id="ARBA00022448"/>
    </source>
</evidence>
<feature type="chain" id="PRO_5046123509" evidence="6">
    <location>
        <begin position="22"/>
        <end position="156"/>
    </location>
</feature>
<evidence type="ECO:0000256" key="2">
    <source>
        <dbReference type="ARBA" id="ARBA00022617"/>
    </source>
</evidence>
<dbReference type="InterPro" id="IPR002321">
    <property type="entry name" value="Cyt_c_II"/>
</dbReference>
<dbReference type="InterPro" id="IPR010980">
    <property type="entry name" value="Cyt_c/b562"/>
</dbReference>
<keyword evidence="1" id="KW-0813">Transport</keyword>
<evidence type="ECO:0000256" key="4">
    <source>
        <dbReference type="ARBA" id="ARBA00022982"/>
    </source>
</evidence>
<keyword evidence="6" id="KW-0732">Signal</keyword>
<feature type="signal peptide" evidence="6">
    <location>
        <begin position="1"/>
        <end position="21"/>
    </location>
</feature>
<keyword evidence="5" id="KW-0408">Iron</keyword>
<keyword evidence="2" id="KW-0349">Heme</keyword>
<dbReference type="Pfam" id="PF01322">
    <property type="entry name" value="Cytochrom_C_2"/>
    <property type="match status" value="1"/>
</dbReference>
<evidence type="ECO:0000313" key="8">
    <source>
        <dbReference type="Proteomes" id="UP001595547"/>
    </source>
</evidence>
<dbReference type="Proteomes" id="UP001595547">
    <property type="component" value="Unassembled WGS sequence"/>
</dbReference>
<sequence>MKKRLIAFTTMAALTAFGVYAQDAEDPFADAVETRHGLMLQMASDLGTLGGMAKGEAAYDKTAATKAAANVAAIASVISMAQFPAGSENGKSADSYALADVWAKQDDFLAKVADLNNAAAAMQTAAATDADAIKASMAQLGGACSACHKAYRQPES</sequence>
<keyword evidence="4" id="KW-0249">Electron transport</keyword>
<dbReference type="Gene3D" id="1.20.120.10">
    <property type="entry name" value="Cytochrome c/b562"/>
    <property type="match status" value="1"/>
</dbReference>
<dbReference type="RefSeq" id="WP_380071782.1">
    <property type="nucleotide sequence ID" value="NZ_JBHRTO010000001.1"/>
</dbReference>
<gene>
    <name evidence="7" type="ORF">ACFOGH_04015</name>
</gene>
<comment type="caution">
    <text evidence="7">The sequence shown here is derived from an EMBL/GenBank/DDBJ whole genome shotgun (WGS) entry which is preliminary data.</text>
</comment>
<reference evidence="8" key="1">
    <citation type="journal article" date="2019" name="Int. J. Syst. Evol. Microbiol.">
        <title>The Global Catalogue of Microorganisms (GCM) 10K type strain sequencing project: providing services to taxonomists for standard genome sequencing and annotation.</title>
        <authorList>
            <consortium name="The Broad Institute Genomics Platform"/>
            <consortium name="The Broad Institute Genome Sequencing Center for Infectious Disease"/>
            <person name="Wu L."/>
            <person name="Ma J."/>
        </authorList>
    </citation>
    <scope>NUCLEOTIDE SEQUENCE [LARGE SCALE GENOMIC DNA]</scope>
    <source>
        <strain evidence="8">KCTC 52039</strain>
    </source>
</reference>
<evidence type="ECO:0000256" key="3">
    <source>
        <dbReference type="ARBA" id="ARBA00022723"/>
    </source>
</evidence>
<protein>
    <submittedName>
        <fullName evidence="7">C-type cytochrome</fullName>
    </submittedName>
</protein>
<dbReference type="PRINTS" id="PR00608">
    <property type="entry name" value="CYTCHROMECII"/>
</dbReference>
<dbReference type="EMBL" id="JBHRTO010000001">
    <property type="protein sequence ID" value="MFC3180146.1"/>
    <property type="molecule type" value="Genomic_DNA"/>
</dbReference>
<dbReference type="InterPro" id="IPR015984">
    <property type="entry name" value="Cyt_c_prime_subgr"/>
</dbReference>
<name>A0ABV7IXP9_9RHOB</name>
<dbReference type="PROSITE" id="PS51009">
    <property type="entry name" value="CYTCII"/>
    <property type="match status" value="1"/>
</dbReference>
<organism evidence="7 8">
    <name type="scientific">Cypionkella sinensis</name>
    <dbReference type="NCBI Taxonomy" id="1756043"/>
    <lineage>
        <taxon>Bacteria</taxon>
        <taxon>Pseudomonadati</taxon>
        <taxon>Pseudomonadota</taxon>
        <taxon>Alphaproteobacteria</taxon>
        <taxon>Rhodobacterales</taxon>
        <taxon>Paracoccaceae</taxon>
        <taxon>Cypionkella</taxon>
    </lineage>
</organism>
<keyword evidence="8" id="KW-1185">Reference proteome</keyword>